<dbReference type="InterPro" id="IPR036291">
    <property type="entry name" value="NAD(P)-bd_dom_sf"/>
</dbReference>
<dbReference type="PANTHER" id="PTHR43544">
    <property type="entry name" value="SHORT-CHAIN DEHYDROGENASE/REDUCTASE"/>
    <property type="match status" value="1"/>
</dbReference>
<dbReference type="CDD" id="cd05325">
    <property type="entry name" value="carb_red_sniffer_like_SDR_c"/>
    <property type="match status" value="1"/>
</dbReference>
<sequence length="238" mass="25619">MSYRNILVTGANRGIGLEFIRQLLSLNPAPKNVIATTRSNSDDLNKLKSAHSNLHVLVLDLIKYDQFENFTGQVQQIVADDGLDLLVNNAGILIRDNLETVTPKNLLTNIEVNAVAPLALTKSLLPLLKLSASKGKTVVVNVTSQMGSIDDNKSGGNYSYRSSKAVVNMISKSLAVDLESSNIIILALHPGWVQTDMGSLKAPITPLTSVSGMLDVISKSDMSKSGSFINYAGKVLPW</sequence>
<dbReference type="PRINTS" id="PR00081">
    <property type="entry name" value="GDHRDH"/>
</dbReference>
<evidence type="ECO:0000256" key="1">
    <source>
        <dbReference type="ARBA" id="ARBA00022857"/>
    </source>
</evidence>
<dbReference type="PRINTS" id="PR00080">
    <property type="entry name" value="SDRFAMILY"/>
</dbReference>
<gene>
    <name evidence="4" type="ORF">RDWZM_001966</name>
</gene>
<keyword evidence="1" id="KW-0521">NADP</keyword>
<dbReference type="PANTHER" id="PTHR43544:SF7">
    <property type="entry name" value="NADB-LER2"/>
    <property type="match status" value="1"/>
</dbReference>
<evidence type="ECO:0000256" key="3">
    <source>
        <dbReference type="RuleBase" id="RU000363"/>
    </source>
</evidence>
<proteinExistence type="inferred from homology"/>
<reference evidence="4" key="1">
    <citation type="submission" date="2022-12" db="EMBL/GenBank/DDBJ databases">
        <title>Genome assemblies of Blomia tropicalis.</title>
        <authorList>
            <person name="Cui Y."/>
        </authorList>
    </citation>
    <scope>NUCLEOTIDE SEQUENCE</scope>
    <source>
        <tissue evidence="4">Adult mites</tissue>
    </source>
</reference>
<dbReference type="InterPro" id="IPR002347">
    <property type="entry name" value="SDR_fam"/>
</dbReference>
<dbReference type="SUPFAM" id="SSF51735">
    <property type="entry name" value="NAD(P)-binding Rossmann-fold domains"/>
    <property type="match status" value="1"/>
</dbReference>
<keyword evidence="5" id="KW-1185">Reference proteome</keyword>
<accession>A0A9Q0RRS8</accession>
<protein>
    <submittedName>
        <fullName evidence="4">Uncharacterized protein</fullName>
    </submittedName>
</protein>
<dbReference type="Proteomes" id="UP001142055">
    <property type="component" value="Chromosome 1"/>
</dbReference>
<dbReference type="EMBL" id="JAPWDV010000001">
    <property type="protein sequence ID" value="KAJ6223421.1"/>
    <property type="molecule type" value="Genomic_DNA"/>
</dbReference>
<name>A0A9Q0RRS8_BLOTA</name>
<dbReference type="OMA" id="QGLNCLI"/>
<organism evidence="4 5">
    <name type="scientific">Blomia tropicalis</name>
    <name type="common">Mite</name>
    <dbReference type="NCBI Taxonomy" id="40697"/>
    <lineage>
        <taxon>Eukaryota</taxon>
        <taxon>Metazoa</taxon>
        <taxon>Ecdysozoa</taxon>
        <taxon>Arthropoda</taxon>
        <taxon>Chelicerata</taxon>
        <taxon>Arachnida</taxon>
        <taxon>Acari</taxon>
        <taxon>Acariformes</taxon>
        <taxon>Sarcoptiformes</taxon>
        <taxon>Astigmata</taxon>
        <taxon>Glycyphagoidea</taxon>
        <taxon>Echimyopodidae</taxon>
        <taxon>Blomia</taxon>
    </lineage>
</organism>
<evidence type="ECO:0000256" key="2">
    <source>
        <dbReference type="ARBA" id="ARBA00023002"/>
    </source>
</evidence>
<dbReference type="InterPro" id="IPR051468">
    <property type="entry name" value="Fungal_SecMetab_SDRs"/>
</dbReference>
<comment type="similarity">
    <text evidence="3">Belongs to the short-chain dehydrogenases/reductases (SDR) family.</text>
</comment>
<comment type="caution">
    <text evidence="4">The sequence shown here is derived from an EMBL/GenBank/DDBJ whole genome shotgun (WGS) entry which is preliminary data.</text>
</comment>
<keyword evidence="2" id="KW-0560">Oxidoreductase</keyword>
<dbReference type="GO" id="GO:0016491">
    <property type="term" value="F:oxidoreductase activity"/>
    <property type="evidence" value="ECO:0007669"/>
    <property type="project" value="UniProtKB-KW"/>
</dbReference>
<dbReference type="GO" id="GO:0005737">
    <property type="term" value="C:cytoplasm"/>
    <property type="evidence" value="ECO:0007669"/>
    <property type="project" value="TreeGrafter"/>
</dbReference>
<dbReference type="Pfam" id="PF00106">
    <property type="entry name" value="adh_short"/>
    <property type="match status" value="1"/>
</dbReference>
<dbReference type="OrthoDB" id="6877434at2759"/>
<dbReference type="Gene3D" id="3.40.50.720">
    <property type="entry name" value="NAD(P)-binding Rossmann-like Domain"/>
    <property type="match status" value="1"/>
</dbReference>
<evidence type="ECO:0000313" key="4">
    <source>
        <dbReference type="EMBL" id="KAJ6223421.1"/>
    </source>
</evidence>
<evidence type="ECO:0000313" key="5">
    <source>
        <dbReference type="Proteomes" id="UP001142055"/>
    </source>
</evidence>
<dbReference type="AlphaFoldDB" id="A0A9Q0RRS8"/>